<dbReference type="AlphaFoldDB" id="A0A1G6PAM9"/>
<accession>A0A1G6PAM9</accession>
<protein>
    <submittedName>
        <fullName evidence="1">Uncharacterized protein</fullName>
    </submittedName>
</protein>
<organism evidence="1 2">
    <name type="scientific">Prauserella marina</name>
    <dbReference type="NCBI Taxonomy" id="530584"/>
    <lineage>
        <taxon>Bacteria</taxon>
        <taxon>Bacillati</taxon>
        <taxon>Actinomycetota</taxon>
        <taxon>Actinomycetes</taxon>
        <taxon>Pseudonocardiales</taxon>
        <taxon>Pseudonocardiaceae</taxon>
        <taxon>Prauserella</taxon>
    </lineage>
</organism>
<dbReference type="EMBL" id="FMZE01000003">
    <property type="protein sequence ID" value="SDC76546.1"/>
    <property type="molecule type" value="Genomic_DNA"/>
</dbReference>
<proteinExistence type="predicted"/>
<gene>
    <name evidence="1" type="ORF">SAMN05421630_103539</name>
</gene>
<name>A0A1G6PAM9_9PSEU</name>
<dbReference type="RefSeq" id="WP_245865727.1">
    <property type="nucleotide sequence ID" value="NZ_CP016353.1"/>
</dbReference>
<evidence type="ECO:0000313" key="1">
    <source>
        <dbReference type="EMBL" id="SDC76546.1"/>
    </source>
</evidence>
<dbReference type="STRING" id="530584.SAMN05421630_103539"/>
<evidence type="ECO:0000313" key="2">
    <source>
        <dbReference type="Proteomes" id="UP000199494"/>
    </source>
</evidence>
<dbReference type="Proteomes" id="UP000199494">
    <property type="component" value="Unassembled WGS sequence"/>
</dbReference>
<sequence length="50" mass="5396">MTHRRGGVVGYRVGRPDLSGCSARLRAAPEGVVAALEDVRVEGPSDMEEW</sequence>
<reference evidence="1 2" key="1">
    <citation type="submission" date="2016-10" db="EMBL/GenBank/DDBJ databases">
        <authorList>
            <person name="de Groot N.N."/>
        </authorList>
    </citation>
    <scope>NUCLEOTIDE SEQUENCE [LARGE SCALE GENOMIC DNA]</scope>
    <source>
        <strain evidence="1 2">CGMCC 4.5506</strain>
    </source>
</reference>
<keyword evidence="2" id="KW-1185">Reference proteome</keyword>